<dbReference type="EMBL" id="JAVYJV010000014">
    <property type="protein sequence ID" value="KAK4353529.1"/>
    <property type="molecule type" value="Genomic_DNA"/>
</dbReference>
<dbReference type="CDD" id="cd22907">
    <property type="entry name" value="HFD_NFYB"/>
    <property type="match status" value="1"/>
</dbReference>
<organism evidence="7 8">
    <name type="scientific">Anisodus tanguticus</name>
    <dbReference type="NCBI Taxonomy" id="243964"/>
    <lineage>
        <taxon>Eukaryota</taxon>
        <taxon>Viridiplantae</taxon>
        <taxon>Streptophyta</taxon>
        <taxon>Embryophyta</taxon>
        <taxon>Tracheophyta</taxon>
        <taxon>Spermatophyta</taxon>
        <taxon>Magnoliopsida</taxon>
        <taxon>eudicotyledons</taxon>
        <taxon>Gunneridae</taxon>
        <taxon>Pentapetalae</taxon>
        <taxon>asterids</taxon>
        <taxon>lamiids</taxon>
        <taxon>Solanales</taxon>
        <taxon>Solanaceae</taxon>
        <taxon>Solanoideae</taxon>
        <taxon>Hyoscyameae</taxon>
        <taxon>Anisodus</taxon>
    </lineage>
</organism>
<evidence type="ECO:0000313" key="8">
    <source>
        <dbReference type="Proteomes" id="UP001291623"/>
    </source>
</evidence>
<keyword evidence="8" id="KW-1185">Reference proteome</keyword>
<dbReference type="InterPro" id="IPR027113">
    <property type="entry name" value="Transc_fact_NFYB/HAP3"/>
</dbReference>
<evidence type="ECO:0000313" key="7">
    <source>
        <dbReference type="EMBL" id="KAK4353529.1"/>
    </source>
</evidence>
<comment type="caution">
    <text evidence="7">The sequence shown here is derived from an EMBL/GenBank/DDBJ whole genome shotgun (WGS) entry which is preliminary data.</text>
</comment>
<reference evidence="7" key="1">
    <citation type="submission" date="2023-12" db="EMBL/GenBank/DDBJ databases">
        <title>Genome assembly of Anisodus tanguticus.</title>
        <authorList>
            <person name="Wang Y.-J."/>
        </authorList>
    </citation>
    <scope>NUCLEOTIDE SEQUENCE</scope>
    <source>
        <strain evidence="7">KB-2021</strain>
        <tissue evidence="7">Leaf</tissue>
    </source>
</reference>
<dbReference type="GO" id="GO:0046982">
    <property type="term" value="F:protein heterodimerization activity"/>
    <property type="evidence" value="ECO:0007669"/>
    <property type="project" value="InterPro"/>
</dbReference>
<dbReference type="Proteomes" id="UP001291623">
    <property type="component" value="Unassembled WGS sequence"/>
</dbReference>
<gene>
    <name evidence="7" type="ORF">RND71_025723</name>
</gene>
<dbReference type="InterPro" id="IPR009072">
    <property type="entry name" value="Histone-fold"/>
</dbReference>
<dbReference type="Pfam" id="PF00808">
    <property type="entry name" value="CBFD_NFYB_HMF"/>
    <property type="match status" value="1"/>
</dbReference>
<accession>A0AAE1V9S6</accession>
<dbReference type="InterPro" id="IPR003958">
    <property type="entry name" value="CBFA_NFYB_domain"/>
</dbReference>
<evidence type="ECO:0000259" key="6">
    <source>
        <dbReference type="Pfam" id="PF00808"/>
    </source>
</evidence>
<evidence type="ECO:0000256" key="4">
    <source>
        <dbReference type="ARBA" id="ARBA00023159"/>
    </source>
</evidence>
<protein>
    <recommendedName>
        <fullName evidence="6">Transcription factor CBF/NF-Y/archaeal histone domain-containing protein</fullName>
    </recommendedName>
</protein>
<evidence type="ECO:0000256" key="2">
    <source>
        <dbReference type="ARBA" id="ARBA00023015"/>
    </source>
</evidence>
<dbReference type="Gene3D" id="1.10.20.10">
    <property type="entry name" value="Histone, subunit A"/>
    <property type="match status" value="1"/>
</dbReference>
<keyword evidence="4" id="KW-0010">Activator</keyword>
<sequence length="165" mass="18811">MKKVISGNGKMSKDAKETVQECVSEFISFMTGEASDRCQREKRKTINGDDIIRAIQMLGFEDYVNPLKHYLNKYRELDEGEKLNIPTSSNNKQQHYDPSYDNVYIDSPSAQASFLSTTDQSCRLPACSQNSIQSHLSQQEQTDSLKKICGFDAFKSRFAYVTHNM</sequence>
<keyword evidence="3" id="KW-0238">DNA-binding</keyword>
<feature type="domain" description="Transcription factor CBF/NF-Y/archaeal histone" evidence="6">
    <location>
        <begin position="1"/>
        <end position="55"/>
    </location>
</feature>
<dbReference type="PROSITE" id="PS00685">
    <property type="entry name" value="NFYB_HAP3"/>
    <property type="match status" value="1"/>
</dbReference>
<dbReference type="GO" id="GO:0000978">
    <property type="term" value="F:RNA polymerase II cis-regulatory region sequence-specific DNA binding"/>
    <property type="evidence" value="ECO:0007669"/>
    <property type="project" value="TreeGrafter"/>
</dbReference>
<dbReference type="PANTHER" id="PTHR11064:SF122">
    <property type="entry name" value="NUCLEAR TRANSCRIPTION FACTOR Y SUBUNIT B-7"/>
    <property type="match status" value="1"/>
</dbReference>
<proteinExistence type="inferred from homology"/>
<dbReference type="SUPFAM" id="SSF47113">
    <property type="entry name" value="Histone-fold"/>
    <property type="match status" value="1"/>
</dbReference>
<evidence type="ECO:0000256" key="5">
    <source>
        <dbReference type="ARBA" id="ARBA00023163"/>
    </source>
</evidence>
<dbReference type="GO" id="GO:0001228">
    <property type="term" value="F:DNA-binding transcription activator activity, RNA polymerase II-specific"/>
    <property type="evidence" value="ECO:0007669"/>
    <property type="project" value="InterPro"/>
</dbReference>
<name>A0AAE1V9S6_9SOLA</name>
<dbReference type="GO" id="GO:0016602">
    <property type="term" value="C:CCAAT-binding factor complex"/>
    <property type="evidence" value="ECO:0007669"/>
    <property type="project" value="InterPro"/>
</dbReference>
<comment type="similarity">
    <text evidence="1">Belongs to the NFYB/HAP3 subunit family.</text>
</comment>
<dbReference type="InterPro" id="IPR003956">
    <property type="entry name" value="Transcrpt_fac_NFYB/HAP3_CS"/>
</dbReference>
<keyword evidence="5" id="KW-0804">Transcription</keyword>
<evidence type="ECO:0000256" key="3">
    <source>
        <dbReference type="ARBA" id="ARBA00023125"/>
    </source>
</evidence>
<dbReference type="PRINTS" id="PR00615">
    <property type="entry name" value="CCAATSUBUNTA"/>
</dbReference>
<keyword evidence="2" id="KW-0805">Transcription regulation</keyword>
<dbReference type="AlphaFoldDB" id="A0AAE1V9S6"/>
<dbReference type="PANTHER" id="PTHR11064">
    <property type="entry name" value="CCAAT-BINDING TRANSCRIPTION FACTOR-RELATED"/>
    <property type="match status" value="1"/>
</dbReference>
<evidence type="ECO:0000256" key="1">
    <source>
        <dbReference type="ARBA" id="ARBA00009053"/>
    </source>
</evidence>